<feature type="transmembrane region" description="Helical" evidence="7">
    <location>
        <begin position="97"/>
        <end position="118"/>
    </location>
</feature>
<dbReference type="InterPro" id="IPR035906">
    <property type="entry name" value="MetI-like_sf"/>
</dbReference>
<evidence type="ECO:0000256" key="3">
    <source>
        <dbReference type="ARBA" id="ARBA00022475"/>
    </source>
</evidence>
<dbReference type="OrthoDB" id="9805974at2"/>
<dbReference type="GO" id="GO:0005886">
    <property type="term" value="C:plasma membrane"/>
    <property type="evidence" value="ECO:0007669"/>
    <property type="project" value="UniProtKB-SubCell"/>
</dbReference>
<dbReference type="Pfam" id="PF00528">
    <property type="entry name" value="BPD_transp_1"/>
    <property type="match status" value="1"/>
</dbReference>
<evidence type="ECO:0000256" key="5">
    <source>
        <dbReference type="ARBA" id="ARBA00022989"/>
    </source>
</evidence>
<keyword evidence="2 7" id="KW-0813">Transport</keyword>
<feature type="transmembrane region" description="Helical" evidence="7">
    <location>
        <begin position="130"/>
        <end position="151"/>
    </location>
</feature>
<feature type="transmembrane region" description="Helical" evidence="7">
    <location>
        <begin position="180"/>
        <end position="202"/>
    </location>
</feature>
<evidence type="ECO:0000256" key="1">
    <source>
        <dbReference type="ARBA" id="ARBA00004651"/>
    </source>
</evidence>
<dbReference type="Proteomes" id="UP000199039">
    <property type="component" value="Unassembled WGS sequence"/>
</dbReference>
<dbReference type="EMBL" id="FMYH01000001">
    <property type="protein sequence ID" value="SDB85861.1"/>
    <property type="molecule type" value="Genomic_DNA"/>
</dbReference>
<feature type="transmembrane region" description="Helical" evidence="7">
    <location>
        <begin position="237"/>
        <end position="260"/>
    </location>
</feature>
<dbReference type="CDD" id="cd06261">
    <property type="entry name" value="TM_PBP2"/>
    <property type="match status" value="1"/>
</dbReference>
<evidence type="ECO:0000256" key="6">
    <source>
        <dbReference type="ARBA" id="ARBA00023136"/>
    </source>
</evidence>
<keyword evidence="6 7" id="KW-0472">Membrane</keyword>
<reference evidence="9 10" key="1">
    <citation type="submission" date="2016-09" db="EMBL/GenBank/DDBJ databases">
        <authorList>
            <person name="Capua I."/>
            <person name="De Benedictis P."/>
            <person name="Joannis T."/>
            <person name="Lombin L.H."/>
            <person name="Cattoli G."/>
        </authorList>
    </citation>
    <scope>NUCLEOTIDE SEQUENCE [LARGE SCALE GENOMIC DNA]</scope>
    <source>
        <strain evidence="9 10">ISLP-3</strain>
    </source>
</reference>
<keyword evidence="4 7" id="KW-0812">Transmembrane</keyword>
<evidence type="ECO:0000313" key="9">
    <source>
        <dbReference type="EMBL" id="SDB85861.1"/>
    </source>
</evidence>
<dbReference type="Gene3D" id="1.10.3720.10">
    <property type="entry name" value="MetI-like"/>
    <property type="match status" value="1"/>
</dbReference>
<evidence type="ECO:0000259" key="8">
    <source>
        <dbReference type="PROSITE" id="PS50928"/>
    </source>
</evidence>
<dbReference type="AlphaFoldDB" id="A0A1G6GVA1"/>
<feature type="transmembrane region" description="Helical" evidence="7">
    <location>
        <begin position="34"/>
        <end position="63"/>
    </location>
</feature>
<keyword evidence="10" id="KW-1185">Reference proteome</keyword>
<evidence type="ECO:0000256" key="4">
    <source>
        <dbReference type="ARBA" id="ARBA00022692"/>
    </source>
</evidence>
<proteinExistence type="inferred from homology"/>
<evidence type="ECO:0000313" key="10">
    <source>
        <dbReference type="Proteomes" id="UP000199039"/>
    </source>
</evidence>
<dbReference type="STRING" id="1814289.SAMN05216410_0500"/>
<evidence type="ECO:0000256" key="2">
    <source>
        <dbReference type="ARBA" id="ARBA00022448"/>
    </source>
</evidence>
<keyword evidence="5 7" id="KW-1133">Transmembrane helix</keyword>
<organism evidence="9 10">
    <name type="scientific">Sanguibacter gelidistatuariae</name>
    <dbReference type="NCBI Taxonomy" id="1814289"/>
    <lineage>
        <taxon>Bacteria</taxon>
        <taxon>Bacillati</taxon>
        <taxon>Actinomycetota</taxon>
        <taxon>Actinomycetes</taxon>
        <taxon>Micrococcales</taxon>
        <taxon>Sanguibacteraceae</taxon>
        <taxon>Sanguibacter</taxon>
    </lineage>
</organism>
<feature type="domain" description="ABC transmembrane type-1" evidence="8">
    <location>
        <begin position="93"/>
        <end position="307"/>
    </location>
</feature>
<comment type="similarity">
    <text evidence="7">Belongs to the binding-protein-dependent transport system permease family.</text>
</comment>
<evidence type="ECO:0000256" key="7">
    <source>
        <dbReference type="RuleBase" id="RU363032"/>
    </source>
</evidence>
<dbReference type="RefSeq" id="WP_093180536.1">
    <property type="nucleotide sequence ID" value="NZ_FMYH01000001.1"/>
</dbReference>
<accession>A0A1G6GVA1</accession>
<dbReference type="SUPFAM" id="SSF161098">
    <property type="entry name" value="MetI-like"/>
    <property type="match status" value="1"/>
</dbReference>
<dbReference type="GO" id="GO:0055085">
    <property type="term" value="P:transmembrane transport"/>
    <property type="evidence" value="ECO:0007669"/>
    <property type="project" value="InterPro"/>
</dbReference>
<keyword evidence="3" id="KW-1003">Cell membrane</keyword>
<protein>
    <submittedName>
        <fullName evidence="9">Carbohydrate ABC transporter membrane protein 1, CUT1 family</fullName>
    </submittedName>
</protein>
<dbReference type="PANTHER" id="PTHR43227:SF8">
    <property type="entry name" value="DIACETYLCHITOBIOSE UPTAKE SYSTEM PERMEASE PROTEIN DASB"/>
    <property type="match status" value="1"/>
</dbReference>
<dbReference type="PANTHER" id="PTHR43227">
    <property type="entry name" value="BLL4140 PROTEIN"/>
    <property type="match status" value="1"/>
</dbReference>
<name>A0A1G6GVA1_9MICO</name>
<feature type="transmembrane region" description="Helical" evidence="7">
    <location>
        <begin position="287"/>
        <end position="307"/>
    </location>
</feature>
<dbReference type="InterPro" id="IPR000515">
    <property type="entry name" value="MetI-like"/>
</dbReference>
<dbReference type="InterPro" id="IPR050809">
    <property type="entry name" value="UgpAE/MalFG_permease"/>
</dbReference>
<comment type="subcellular location">
    <subcellularLocation>
        <location evidence="1 7">Cell membrane</location>
        <topology evidence="1 7">Multi-pass membrane protein</topology>
    </subcellularLocation>
</comment>
<sequence>MTTTPTIQPGTAPLQVIPENDRSASRRRRTDNRILAAFSGPSVLWYLIFTIGPLIAIFVISLLRWGGFLATPSWAGLDNYTRMFTDSVFQQAVRNSALQVIVVVVVMMPLSFMLGYYLTLKPRGHHVLRVVLFTPALMSLSAMGTVFYAIFQPTGMVNSALDAVGLGSLATPWLANPKTALWAVIAVSLWSGIGYTAVLFAARLTAISPEVYEAAAIDGAGTWRRMWGIAFPIIKDYFGVLTMLQFLWNLFASAGVVLLLTRGGPGSSSTTLSYLVYEKAFVQSQVGYSQAVGVFLFFIGVIGLVSIRRAFRQNY</sequence>
<dbReference type="PROSITE" id="PS50928">
    <property type="entry name" value="ABC_TM1"/>
    <property type="match status" value="1"/>
</dbReference>
<gene>
    <name evidence="9" type="ORF">SAMN05216410_0500</name>
</gene>